<accession>A0A5S9BZF9</accession>
<proteinExistence type="predicted"/>
<sequence>MKVEQTKCPNLCFNGSVKHFTEDRALFTMDNCKFCKGTGTVPKDEYESINKSI</sequence>
<evidence type="ECO:0000313" key="1">
    <source>
        <dbReference type="EMBL" id="BBI90890.1"/>
    </source>
</evidence>
<dbReference type="Proteomes" id="UP000424080">
    <property type="component" value="Segment"/>
</dbReference>
<evidence type="ECO:0000313" key="2">
    <source>
        <dbReference type="Proteomes" id="UP000424080"/>
    </source>
</evidence>
<protein>
    <submittedName>
        <fullName evidence="1">Uncharacterized protein</fullName>
    </submittedName>
</protein>
<organism evidence="1 2">
    <name type="scientific">Tenacibaculum phage PTm5</name>
    <dbReference type="NCBI Taxonomy" id="2547426"/>
    <lineage>
        <taxon>Viruses</taxon>
        <taxon>Duplodnaviria</taxon>
        <taxon>Heunggongvirae</taxon>
        <taxon>Uroviricota</taxon>
        <taxon>Caudoviricetes</taxon>
        <taxon>Shirahamavirus</taxon>
        <taxon>Shirahamavirus PTm1</taxon>
    </lineage>
</organism>
<reference evidence="1 2" key="1">
    <citation type="journal article" date="2019" name="Arch. Virol.">
        <title>A novel jumbo Tenacibaculum maritimum lytic phage with head-fiber-like appendages.</title>
        <authorList>
            <person name="Kawato Y."/>
            <person name="Istiqomah I."/>
            <person name="Gaafar A.Y."/>
            <person name="Hanaoka M."/>
            <person name="Ishimaru K."/>
            <person name="Yasuike M."/>
            <person name="Nishiki I."/>
            <person name="Nakamura Y."/>
            <person name="Fujiwara A."/>
            <person name="Nakai T."/>
        </authorList>
    </citation>
    <scope>NUCLEOTIDE SEQUENCE [LARGE SCALE GENOMIC DNA]</scope>
    <source>
        <strain evidence="1 2">PTm5</strain>
    </source>
</reference>
<name>A0A5S9BZF9_9CAUD</name>
<dbReference type="EMBL" id="AP019525">
    <property type="protein sequence ID" value="BBI90890.1"/>
    <property type="molecule type" value="Genomic_DNA"/>
</dbReference>